<name>Q1ILE3_KORVE</name>
<dbReference type="OrthoDB" id="9803238at2"/>
<dbReference type="STRING" id="204669.Acid345_3306"/>
<protein>
    <submittedName>
        <fullName evidence="3">UDP-N-acetylglucosamine 2-epimerase</fullName>
        <ecNumber evidence="3">5.1.3.14</ecNumber>
    </submittedName>
</protein>
<dbReference type="Proteomes" id="UP000002432">
    <property type="component" value="Chromosome"/>
</dbReference>
<feature type="domain" description="UDP-N-acetylglucosamine 2-epimerase" evidence="2">
    <location>
        <begin position="33"/>
        <end position="357"/>
    </location>
</feature>
<dbReference type="KEGG" id="aba:Acid345_3306"/>
<evidence type="ECO:0000313" key="4">
    <source>
        <dbReference type="Proteomes" id="UP000002432"/>
    </source>
</evidence>
<gene>
    <name evidence="3" type="ordered locus">Acid345_3306</name>
</gene>
<comment type="similarity">
    <text evidence="1">Belongs to the UDP-N-acetylglucosamine 2-epimerase family.</text>
</comment>
<keyword evidence="4" id="KW-1185">Reference proteome</keyword>
<evidence type="ECO:0000256" key="1">
    <source>
        <dbReference type="RuleBase" id="RU003513"/>
    </source>
</evidence>
<dbReference type="EnsemblBacteria" id="ABF42307">
    <property type="protein sequence ID" value="ABF42307"/>
    <property type="gene ID" value="Acid345_3306"/>
</dbReference>
<dbReference type="CDD" id="cd03786">
    <property type="entry name" value="GTB_UDP-GlcNAc_2-Epimerase"/>
    <property type="match status" value="1"/>
</dbReference>
<dbReference type="InterPro" id="IPR029767">
    <property type="entry name" value="WecB-like"/>
</dbReference>
<dbReference type="EC" id="5.1.3.14" evidence="3"/>
<evidence type="ECO:0000313" key="3">
    <source>
        <dbReference type="EMBL" id="ABF42307.1"/>
    </source>
</evidence>
<reference evidence="3 4" key="1">
    <citation type="journal article" date="2009" name="Appl. Environ. Microbiol.">
        <title>Three genomes from the phylum Acidobacteria provide insight into the lifestyles of these microorganisms in soils.</title>
        <authorList>
            <person name="Ward N.L."/>
            <person name="Challacombe J.F."/>
            <person name="Janssen P.H."/>
            <person name="Henrissat B."/>
            <person name="Coutinho P.M."/>
            <person name="Wu M."/>
            <person name="Xie G."/>
            <person name="Haft D.H."/>
            <person name="Sait M."/>
            <person name="Badger J."/>
            <person name="Barabote R.D."/>
            <person name="Bradley B."/>
            <person name="Brettin T.S."/>
            <person name="Brinkac L.M."/>
            <person name="Bruce D."/>
            <person name="Creasy T."/>
            <person name="Daugherty S.C."/>
            <person name="Davidsen T.M."/>
            <person name="DeBoy R.T."/>
            <person name="Detter J.C."/>
            <person name="Dodson R.J."/>
            <person name="Durkin A.S."/>
            <person name="Ganapathy A."/>
            <person name="Gwinn-Giglio M."/>
            <person name="Han C.S."/>
            <person name="Khouri H."/>
            <person name="Kiss H."/>
            <person name="Kothari S.P."/>
            <person name="Madupu R."/>
            <person name="Nelson K.E."/>
            <person name="Nelson W.C."/>
            <person name="Paulsen I."/>
            <person name="Penn K."/>
            <person name="Ren Q."/>
            <person name="Rosovitz M.J."/>
            <person name="Selengut J.D."/>
            <person name="Shrivastava S."/>
            <person name="Sullivan S.A."/>
            <person name="Tapia R."/>
            <person name="Thompson L.S."/>
            <person name="Watkins K.L."/>
            <person name="Yang Q."/>
            <person name="Yu C."/>
            <person name="Zafar N."/>
            <person name="Zhou L."/>
            <person name="Kuske C.R."/>
        </authorList>
    </citation>
    <scope>NUCLEOTIDE SEQUENCE [LARGE SCALE GENOMIC DNA]</scope>
    <source>
        <strain evidence="3 4">Ellin345</strain>
    </source>
</reference>
<dbReference type="GO" id="GO:0008761">
    <property type="term" value="F:UDP-N-acetylglucosamine 2-epimerase activity"/>
    <property type="evidence" value="ECO:0007669"/>
    <property type="project" value="UniProtKB-EC"/>
</dbReference>
<dbReference type="EMBL" id="CP000360">
    <property type="protein sequence ID" value="ABF42307.1"/>
    <property type="molecule type" value="Genomic_DNA"/>
</dbReference>
<keyword evidence="1 3" id="KW-0413">Isomerase</keyword>
<proteinExistence type="inferred from homology"/>
<dbReference type="NCBIfam" id="TIGR00236">
    <property type="entry name" value="wecB"/>
    <property type="match status" value="1"/>
</dbReference>
<dbReference type="RefSeq" id="WP_011524106.1">
    <property type="nucleotide sequence ID" value="NC_008009.1"/>
</dbReference>
<evidence type="ECO:0000259" key="2">
    <source>
        <dbReference type="Pfam" id="PF02350"/>
    </source>
</evidence>
<dbReference type="Pfam" id="PF02350">
    <property type="entry name" value="Epimerase_2"/>
    <property type="match status" value="1"/>
</dbReference>
<accession>Q1ILE3</accession>
<dbReference type="eggNOG" id="COG0381">
    <property type="taxonomic scope" value="Bacteria"/>
</dbReference>
<dbReference type="InterPro" id="IPR003331">
    <property type="entry name" value="UDP_GlcNAc_Epimerase_2_dom"/>
</dbReference>
<dbReference type="PANTHER" id="PTHR43174">
    <property type="entry name" value="UDP-N-ACETYLGLUCOSAMINE 2-EPIMERASE"/>
    <property type="match status" value="1"/>
</dbReference>
<organism evidence="3 4">
    <name type="scientific">Koribacter versatilis (strain Ellin345)</name>
    <dbReference type="NCBI Taxonomy" id="204669"/>
    <lineage>
        <taxon>Bacteria</taxon>
        <taxon>Pseudomonadati</taxon>
        <taxon>Acidobacteriota</taxon>
        <taxon>Terriglobia</taxon>
        <taxon>Terriglobales</taxon>
        <taxon>Candidatus Korobacteraceae</taxon>
        <taxon>Candidatus Korobacter</taxon>
    </lineage>
</organism>
<dbReference type="Gene3D" id="3.40.50.2000">
    <property type="entry name" value="Glycogen Phosphorylase B"/>
    <property type="match status" value="2"/>
</dbReference>
<sequence length="365" mass="39935">MKLVTVVGARPQFIKSGPVSLAIEKHNRENGVTIEEILVHTGQHYDSEMSQVFFEEMNLRTPKYNLEVGSGNHGEQTAQILARCEKVLMDEKATALMVYGDTNSTLAAALAAVKLHIPVFHVEAGLRSFVREMPEEVNRVLTDHISDLLFAPTDTAVENLKAEGITKGVELLGDVMYDAIQQHLQTAKMSSSILNTLALTPGGYALMTMHRASNTDDPALLGQILSAISEIAKNIRVVWPVHPRARKRMEDFGIHAEGITLISPASYLDMMMLVSNASLVLTDSGGLQKEACWMRVPCVTLRDETEWVETVASGWNTLAGADRDQILMAARKALTSKPSETPGAQHAGASERIAASIRDYMTKRG</sequence>
<dbReference type="SUPFAM" id="SSF53756">
    <property type="entry name" value="UDP-Glycosyltransferase/glycogen phosphorylase"/>
    <property type="match status" value="1"/>
</dbReference>
<dbReference type="HOGENOM" id="CLU_041674_0_1_0"/>
<dbReference type="AlphaFoldDB" id="Q1ILE3"/>
<dbReference type="PANTHER" id="PTHR43174:SF1">
    <property type="entry name" value="UDP-N-ACETYLGLUCOSAMINE 2-EPIMERASE"/>
    <property type="match status" value="1"/>
</dbReference>